<evidence type="ECO:0000313" key="1">
    <source>
        <dbReference type="EMBL" id="VVB01256.1"/>
    </source>
</evidence>
<gene>
    <name evidence="1" type="ORF">ANE_LOCUS11700</name>
</gene>
<evidence type="ECO:0000313" key="2">
    <source>
        <dbReference type="Proteomes" id="UP000489600"/>
    </source>
</evidence>
<sequence length="92" mass="10254">MSERIELPPRMFAAGEEHVGIRTAVDCIIPDDGEEELDETVLGWPGEIKDSKVDNMMRLINEEKTFCSSMFIGGATKADVVRIIKEAKEKNA</sequence>
<accession>A0A565BHZ1</accession>
<name>A0A565BHZ1_9BRAS</name>
<organism evidence="1 2">
    <name type="scientific">Arabis nemorensis</name>
    <dbReference type="NCBI Taxonomy" id="586526"/>
    <lineage>
        <taxon>Eukaryota</taxon>
        <taxon>Viridiplantae</taxon>
        <taxon>Streptophyta</taxon>
        <taxon>Embryophyta</taxon>
        <taxon>Tracheophyta</taxon>
        <taxon>Spermatophyta</taxon>
        <taxon>Magnoliopsida</taxon>
        <taxon>eudicotyledons</taxon>
        <taxon>Gunneridae</taxon>
        <taxon>Pentapetalae</taxon>
        <taxon>rosids</taxon>
        <taxon>malvids</taxon>
        <taxon>Brassicales</taxon>
        <taxon>Brassicaceae</taxon>
        <taxon>Arabideae</taxon>
        <taxon>Arabis</taxon>
    </lineage>
</organism>
<reference evidence="1" key="1">
    <citation type="submission" date="2019-07" db="EMBL/GenBank/DDBJ databases">
        <authorList>
            <person name="Dittberner H."/>
        </authorList>
    </citation>
    <scope>NUCLEOTIDE SEQUENCE [LARGE SCALE GENOMIC DNA]</scope>
</reference>
<keyword evidence="2" id="KW-1185">Reference proteome</keyword>
<comment type="caution">
    <text evidence="1">The sequence shown here is derived from an EMBL/GenBank/DDBJ whole genome shotgun (WGS) entry which is preliminary data.</text>
</comment>
<dbReference type="Proteomes" id="UP000489600">
    <property type="component" value="Unassembled WGS sequence"/>
</dbReference>
<dbReference type="EMBL" id="CABITT030000004">
    <property type="protein sequence ID" value="VVB01256.1"/>
    <property type="molecule type" value="Genomic_DNA"/>
</dbReference>
<dbReference type="AlphaFoldDB" id="A0A565BHZ1"/>
<proteinExistence type="predicted"/>
<protein>
    <submittedName>
        <fullName evidence="1">Uncharacterized protein</fullName>
    </submittedName>
</protein>